<sequence length="167" mass="18005">MPSNNASLPFRRATRRSMASRISGACRSSSLTMIQSGWDSSSMISPSRTRPGTLSPIKQGRTPFPAPLWMRLGKRAGAFVQVWISGSRCRNTHFSASDFATSVPIEIHCSTFLLEPSRAIGAIGNVDRFPDGEIPGGWPDVPDRDHAAPVSQLVVILTLLAAQAESV</sequence>
<dbReference type="EMBL" id="FBVY01000004">
    <property type="protein sequence ID" value="CUW87332.1"/>
    <property type="molecule type" value="Genomic_DNA"/>
</dbReference>
<reference evidence="2 3" key="1">
    <citation type="submission" date="2016-01" db="EMBL/GenBank/DDBJ databases">
        <authorList>
            <person name="Regsiter A."/>
            <person name="william w."/>
        </authorList>
    </citation>
    <scope>NUCLEOTIDE SEQUENCE [LARGE SCALE GENOMIC DNA]</scope>
    <source>
        <strain evidence="2 3">CFBP 5494</strain>
    </source>
</reference>
<gene>
    <name evidence="2" type="ORF">AGR2A_Cc120010</name>
</gene>
<proteinExistence type="predicted"/>
<feature type="region of interest" description="Disordered" evidence="1">
    <location>
        <begin position="39"/>
        <end position="60"/>
    </location>
</feature>
<dbReference type="AlphaFoldDB" id="A0A9W5EZ28"/>
<accession>A0A9W5EZ28</accession>
<comment type="caution">
    <text evidence="2">The sequence shown here is derived from an EMBL/GenBank/DDBJ whole genome shotgun (WGS) entry which is preliminary data.</text>
</comment>
<evidence type="ECO:0000256" key="1">
    <source>
        <dbReference type="SAM" id="MobiDB-lite"/>
    </source>
</evidence>
<evidence type="ECO:0000313" key="3">
    <source>
        <dbReference type="Proteomes" id="UP000191933"/>
    </source>
</evidence>
<dbReference type="Proteomes" id="UP000191933">
    <property type="component" value="Unassembled WGS sequence"/>
</dbReference>
<keyword evidence="3" id="KW-1185">Reference proteome</keyword>
<evidence type="ECO:0000313" key="2">
    <source>
        <dbReference type="EMBL" id="CUW87332.1"/>
    </source>
</evidence>
<feature type="compositionally biased region" description="Polar residues" evidence="1">
    <location>
        <begin position="39"/>
        <end position="52"/>
    </location>
</feature>
<name>A0A9W5EZ28_9HYPH</name>
<organism evidence="2 3">
    <name type="scientific">Agrobacterium genomosp. 2 str. CFBP 5494</name>
    <dbReference type="NCBI Taxonomy" id="1183436"/>
    <lineage>
        <taxon>Bacteria</taxon>
        <taxon>Pseudomonadati</taxon>
        <taxon>Pseudomonadota</taxon>
        <taxon>Alphaproteobacteria</taxon>
        <taxon>Hyphomicrobiales</taxon>
        <taxon>Rhizobiaceae</taxon>
        <taxon>Rhizobium/Agrobacterium group</taxon>
        <taxon>Agrobacterium</taxon>
        <taxon>Agrobacterium tumefaciens complex</taxon>
    </lineage>
</organism>
<protein>
    <submittedName>
        <fullName evidence="2">Uncharacterized protein</fullName>
    </submittedName>
</protein>